<evidence type="ECO:0000256" key="4">
    <source>
        <dbReference type="ARBA" id="ARBA00012756"/>
    </source>
</evidence>
<evidence type="ECO:0000256" key="3">
    <source>
        <dbReference type="ARBA" id="ARBA00009809"/>
    </source>
</evidence>
<dbReference type="Gene3D" id="3.20.20.80">
    <property type="entry name" value="Glycosidases"/>
    <property type="match status" value="1"/>
</dbReference>
<dbReference type="SMART" id="SM01029">
    <property type="entry name" value="BetaGal_dom2"/>
    <property type="match status" value="1"/>
</dbReference>
<dbReference type="Gene3D" id="2.60.390.10">
    <property type="entry name" value="Beta-galactosidase, domain 3"/>
    <property type="match status" value="1"/>
</dbReference>
<dbReference type="InterPro" id="IPR037110">
    <property type="entry name" value="Betagal_dom2_sf"/>
</dbReference>
<gene>
    <name evidence="12" type="ORF">ASPACDRAFT_43748</name>
</gene>
<keyword evidence="7" id="KW-0325">Glycoprotein</keyword>
<feature type="chain" id="PRO_5012612003" description="beta-galactosidase" evidence="10">
    <location>
        <begin position="20"/>
        <end position="993"/>
    </location>
</feature>
<dbReference type="FunFam" id="3.20.20.80:FF:000040">
    <property type="entry name" value="Beta-galactosidase A"/>
    <property type="match status" value="1"/>
</dbReference>
<sequence>MKLWSSLLLGASLLSGSRATTDGLTDLVSWDPYSLSVNGNRLFVFSGEFAYPRLPVPELWLDVFQKMRANGFNAASVYLFWNFHSPVNGTFDFETGAHNLQRLFDYAQEAGIYLIARPGPYDNAEINGGGLALHLSDGSGGSLRTGDATYTAAWQPWVEEIGKIIAANSITNGGPVILNQIENELQETTHSASNTLVQYMIKLEDAFRAAGVDVPFTHNEKGMRSESWSTDYEDVGGAVNVYGLDSYPGGLSCTNEATGFNVVRTYYQWFQNYSYTQPSYIPEFEGGWFSAWGASSFYDTCTSELSPQFADVYYKNNIGQKITLQSIYMTYGGTNWGHLAAPVVYTSYDYSAPLSESRVVRDKMSQTKLIGLYTRVSTGLLTADMEGNGTGYTSSTSAYTWVLRDSQSDAGFYVVQQATTSSRSSLTFDLDVTTSAGNVTLTDINLDGRQSKIISTDYPLGHSTILYVSTDIATYGTFGDTDVVVLYSRVGQTASFAFKNSGRLNFTEYGPSVNLTQSSGNSTTPSYTYTQASGTSVVQFSNKTIFYLLDTDTAFRFWAPPTTNDPYVTADQHIFVIGPYLVRNASVDGSVVNLIGDNDNTTTIEVFAGSSVNTVKWNGKHIAVTKTAYGSLVGSIDGASSTISLPALSGWKVKDSLPELESDYDDSNWTVCNKTTTLSPVQPSTLPVLYASDYGYYTGIKIYRGRFDGANITGASLTAQGGVGFGWNVWLNGDLVATLPGDASATSSTATLDFSNQTLKDTDNLLTVVIDYTGHDETSTAKGVENPRGLLAATLTGGNFTSWKIQGNAGGAAGAYELDPVRAPMNEGGLLAERQGWHLPGYKAKSSDGWTSGSPLDGLNKSGVAFYLTTFTLNLPKSYDVPLGIRFTSPSTVNPVRIQLFINGYQYGKYVPYLGPQTTFPVPPGIINNRDKNTIGLSVWAQTDAGAALENIELVTYGAYASGFDAGSGTSFDMNGAKLGYQPEWTEARLKYT</sequence>
<dbReference type="VEuPathDB" id="FungiDB:ASPACDRAFT_43748"/>
<dbReference type="InterPro" id="IPR036833">
    <property type="entry name" value="BetaGal_dom3_sf"/>
</dbReference>
<dbReference type="SUPFAM" id="SSF117100">
    <property type="entry name" value="Beta-galactosidase LacA, domain 3"/>
    <property type="match status" value="1"/>
</dbReference>
<dbReference type="AlphaFoldDB" id="A0A1L9WS77"/>
<dbReference type="Gene3D" id="2.102.20.10">
    <property type="entry name" value="Beta-galactosidase, domain 2"/>
    <property type="match status" value="1"/>
</dbReference>
<dbReference type="STRING" id="690307.A0A1L9WS77"/>
<dbReference type="InterPro" id="IPR008979">
    <property type="entry name" value="Galactose-bd-like_sf"/>
</dbReference>
<protein>
    <recommendedName>
        <fullName evidence="4">beta-galactosidase</fullName>
        <ecNumber evidence="4">3.2.1.23</ecNumber>
    </recommendedName>
</protein>
<name>A0A1L9WS77_ASPA1</name>
<evidence type="ECO:0000256" key="10">
    <source>
        <dbReference type="SAM" id="SignalP"/>
    </source>
</evidence>
<evidence type="ECO:0000256" key="1">
    <source>
        <dbReference type="ARBA" id="ARBA00001412"/>
    </source>
</evidence>
<feature type="domain" description="Beta-galactosidase" evidence="11">
    <location>
        <begin position="379"/>
        <end position="557"/>
    </location>
</feature>
<comment type="similarity">
    <text evidence="3 9">Belongs to the glycosyl hydrolase 35 family.</text>
</comment>
<dbReference type="InterPro" id="IPR031330">
    <property type="entry name" value="Gly_Hdrlase_35_cat"/>
</dbReference>
<dbReference type="SUPFAM" id="SSF51445">
    <property type="entry name" value="(Trans)glycosidases"/>
    <property type="match status" value="1"/>
</dbReference>
<organism evidence="12 13">
    <name type="scientific">Aspergillus aculeatus (strain ATCC 16872 / CBS 172.66 / WB 5094)</name>
    <dbReference type="NCBI Taxonomy" id="690307"/>
    <lineage>
        <taxon>Eukaryota</taxon>
        <taxon>Fungi</taxon>
        <taxon>Dikarya</taxon>
        <taxon>Ascomycota</taxon>
        <taxon>Pezizomycotina</taxon>
        <taxon>Eurotiomycetes</taxon>
        <taxon>Eurotiomycetidae</taxon>
        <taxon>Eurotiales</taxon>
        <taxon>Aspergillaceae</taxon>
        <taxon>Aspergillus</taxon>
        <taxon>Aspergillus subgen. Circumdati</taxon>
    </lineage>
</organism>
<keyword evidence="13" id="KW-1185">Reference proteome</keyword>
<dbReference type="GO" id="GO:0004565">
    <property type="term" value="F:beta-galactosidase activity"/>
    <property type="evidence" value="ECO:0007669"/>
    <property type="project" value="UniProtKB-EC"/>
</dbReference>
<accession>A0A1L9WS77</accession>
<dbReference type="GeneID" id="30975123"/>
<dbReference type="InterPro" id="IPR018954">
    <property type="entry name" value="Betagal_dom2"/>
</dbReference>
<evidence type="ECO:0000256" key="5">
    <source>
        <dbReference type="ARBA" id="ARBA00022729"/>
    </source>
</evidence>
<dbReference type="InterPro" id="IPR025972">
    <property type="entry name" value="BetaGal_dom3"/>
</dbReference>
<dbReference type="Pfam" id="PF13364">
    <property type="entry name" value="BetaGal_ABD2"/>
    <property type="match status" value="2"/>
</dbReference>
<dbReference type="EMBL" id="KV878978">
    <property type="protein sequence ID" value="OJJ99089.1"/>
    <property type="molecule type" value="Genomic_DNA"/>
</dbReference>
<evidence type="ECO:0000256" key="2">
    <source>
        <dbReference type="ARBA" id="ARBA00002691"/>
    </source>
</evidence>
<dbReference type="OrthoDB" id="1657402at2759"/>
<dbReference type="Pfam" id="PF01301">
    <property type="entry name" value="Glyco_hydro_35"/>
    <property type="match status" value="1"/>
</dbReference>
<comment type="catalytic activity">
    <reaction evidence="1">
        <text>Hydrolysis of terminal non-reducing beta-D-galactose residues in beta-D-galactosides.</text>
        <dbReference type="EC" id="3.2.1.23"/>
    </reaction>
</comment>
<dbReference type="Proteomes" id="UP000184546">
    <property type="component" value="Unassembled WGS sequence"/>
</dbReference>
<feature type="signal peptide" evidence="10">
    <location>
        <begin position="1"/>
        <end position="19"/>
    </location>
</feature>
<dbReference type="PRINTS" id="PR00742">
    <property type="entry name" value="GLHYDRLASE35"/>
</dbReference>
<evidence type="ECO:0000313" key="12">
    <source>
        <dbReference type="EMBL" id="OJJ99089.1"/>
    </source>
</evidence>
<dbReference type="InterPro" id="IPR001944">
    <property type="entry name" value="Glycoside_Hdrlase_35"/>
</dbReference>
<dbReference type="PANTHER" id="PTHR23421">
    <property type="entry name" value="BETA-GALACTOSIDASE RELATED"/>
    <property type="match status" value="1"/>
</dbReference>
<dbReference type="RefSeq" id="XP_020055429.1">
    <property type="nucleotide sequence ID" value="XM_020201309.1"/>
</dbReference>
<dbReference type="SUPFAM" id="SSF49785">
    <property type="entry name" value="Galactose-binding domain-like"/>
    <property type="match status" value="2"/>
</dbReference>
<reference evidence="13" key="1">
    <citation type="journal article" date="2017" name="Genome Biol.">
        <title>Comparative genomics reveals high biological diversity and specific adaptations in the industrially and medically important fungal genus Aspergillus.</title>
        <authorList>
            <person name="de Vries R.P."/>
            <person name="Riley R."/>
            <person name="Wiebenga A."/>
            <person name="Aguilar-Osorio G."/>
            <person name="Amillis S."/>
            <person name="Uchima C.A."/>
            <person name="Anderluh G."/>
            <person name="Asadollahi M."/>
            <person name="Askin M."/>
            <person name="Barry K."/>
            <person name="Battaglia E."/>
            <person name="Bayram O."/>
            <person name="Benocci T."/>
            <person name="Braus-Stromeyer S.A."/>
            <person name="Caldana C."/>
            <person name="Canovas D."/>
            <person name="Cerqueira G.C."/>
            <person name="Chen F."/>
            <person name="Chen W."/>
            <person name="Choi C."/>
            <person name="Clum A."/>
            <person name="Dos Santos R.A."/>
            <person name="Damasio A.R."/>
            <person name="Diallinas G."/>
            <person name="Emri T."/>
            <person name="Fekete E."/>
            <person name="Flipphi M."/>
            <person name="Freyberg S."/>
            <person name="Gallo A."/>
            <person name="Gournas C."/>
            <person name="Habgood R."/>
            <person name="Hainaut M."/>
            <person name="Harispe M.L."/>
            <person name="Henrissat B."/>
            <person name="Hilden K.S."/>
            <person name="Hope R."/>
            <person name="Hossain A."/>
            <person name="Karabika E."/>
            <person name="Karaffa L."/>
            <person name="Karanyi Z."/>
            <person name="Krasevec N."/>
            <person name="Kuo A."/>
            <person name="Kusch H."/>
            <person name="LaButti K."/>
            <person name="Lagendijk E.L."/>
            <person name="Lapidus A."/>
            <person name="Levasseur A."/>
            <person name="Lindquist E."/>
            <person name="Lipzen A."/>
            <person name="Logrieco A.F."/>
            <person name="MacCabe A."/>
            <person name="Maekelae M.R."/>
            <person name="Malavazi I."/>
            <person name="Melin P."/>
            <person name="Meyer V."/>
            <person name="Mielnichuk N."/>
            <person name="Miskei M."/>
            <person name="Molnar A.P."/>
            <person name="Mule G."/>
            <person name="Ngan C.Y."/>
            <person name="Orejas M."/>
            <person name="Orosz E."/>
            <person name="Ouedraogo J.P."/>
            <person name="Overkamp K.M."/>
            <person name="Park H.-S."/>
            <person name="Perrone G."/>
            <person name="Piumi F."/>
            <person name="Punt P.J."/>
            <person name="Ram A.F."/>
            <person name="Ramon A."/>
            <person name="Rauscher S."/>
            <person name="Record E."/>
            <person name="Riano-Pachon D.M."/>
            <person name="Robert V."/>
            <person name="Roehrig J."/>
            <person name="Ruller R."/>
            <person name="Salamov A."/>
            <person name="Salih N.S."/>
            <person name="Samson R.A."/>
            <person name="Sandor E."/>
            <person name="Sanguinetti M."/>
            <person name="Schuetze T."/>
            <person name="Sepcic K."/>
            <person name="Shelest E."/>
            <person name="Sherlock G."/>
            <person name="Sophianopoulou V."/>
            <person name="Squina F.M."/>
            <person name="Sun H."/>
            <person name="Susca A."/>
            <person name="Todd R.B."/>
            <person name="Tsang A."/>
            <person name="Unkles S.E."/>
            <person name="van de Wiele N."/>
            <person name="van Rossen-Uffink D."/>
            <person name="Oliveira J.V."/>
            <person name="Vesth T.C."/>
            <person name="Visser J."/>
            <person name="Yu J.-H."/>
            <person name="Zhou M."/>
            <person name="Andersen M.R."/>
            <person name="Archer D.B."/>
            <person name="Baker S.E."/>
            <person name="Benoit I."/>
            <person name="Brakhage A.A."/>
            <person name="Braus G.H."/>
            <person name="Fischer R."/>
            <person name="Frisvad J.C."/>
            <person name="Goldman G.H."/>
            <person name="Houbraken J."/>
            <person name="Oakley B."/>
            <person name="Pocsi I."/>
            <person name="Scazzocchio C."/>
            <person name="Seiboth B."/>
            <person name="vanKuyk P.A."/>
            <person name="Wortman J."/>
            <person name="Dyer P.S."/>
            <person name="Grigoriev I.V."/>
        </authorList>
    </citation>
    <scope>NUCLEOTIDE SEQUENCE [LARGE SCALE GENOMIC DNA]</scope>
    <source>
        <strain evidence="13">ATCC 16872 / CBS 172.66 / WB 5094</strain>
    </source>
</reference>
<evidence type="ECO:0000259" key="11">
    <source>
        <dbReference type="SMART" id="SM01029"/>
    </source>
</evidence>
<evidence type="ECO:0000313" key="13">
    <source>
        <dbReference type="Proteomes" id="UP000184546"/>
    </source>
</evidence>
<evidence type="ECO:0000256" key="8">
    <source>
        <dbReference type="ARBA" id="ARBA00023295"/>
    </source>
</evidence>
<dbReference type="Pfam" id="PF13363">
    <property type="entry name" value="BetaGal_dom3"/>
    <property type="match status" value="1"/>
</dbReference>
<keyword evidence="5 10" id="KW-0732">Signal</keyword>
<dbReference type="GO" id="GO:0005975">
    <property type="term" value="P:carbohydrate metabolic process"/>
    <property type="evidence" value="ECO:0007669"/>
    <property type="project" value="InterPro"/>
</dbReference>
<dbReference type="InterPro" id="IPR017853">
    <property type="entry name" value="GH"/>
</dbReference>
<dbReference type="Pfam" id="PF10435">
    <property type="entry name" value="BetaGal_dom2"/>
    <property type="match status" value="1"/>
</dbReference>
<keyword evidence="8" id="KW-0326">Glycosidase</keyword>
<evidence type="ECO:0000256" key="6">
    <source>
        <dbReference type="ARBA" id="ARBA00022801"/>
    </source>
</evidence>
<dbReference type="SUPFAM" id="SSF51011">
    <property type="entry name" value="Glycosyl hydrolase domain"/>
    <property type="match status" value="1"/>
</dbReference>
<proteinExistence type="inferred from homology"/>
<evidence type="ECO:0000256" key="9">
    <source>
        <dbReference type="RuleBase" id="RU003679"/>
    </source>
</evidence>
<dbReference type="OMA" id="PEFEGGW"/>
<dbReference type="Gene3D" id="2.60.120.260">
    <property type="entry name" value="Galactose-binding domain-like"/>
    <property type="match status" value="2"/>
</dbReference>
<evidence type="ECO:0000256" key="7">
    <source>
        <dbReference type="ARBA" id="ARBA00023180"/>
    </source>
</evidence>
<dbReference type="EC" id="3.2.1.23" evidence="4"/>
<dbReference type="InterPro" id="IPR025300">
    <property type="entry name" value="BetaGal_jelly_roll_dom"/>
</dbReference>
<comment type="function">
    <text evidence="2">Cleaves beta-linked terminal galactosyl residues from gangliosides, glycoproteins, and glycosaminoglycans.</text>
</comment>
<keyword evidence="6" id="KW-0378">Hydrolase</keyword>